<protein>
    <submittedName>
        <fullName evidence="1">Uncharacterized protein</fullName>
    </submittedName>
</protein>
<accession>A0A284VLW8</accession>
<dbReference type="AlphaFoldDB" id="A0A284VLW8"/>
<sequence>MVQITNGKQDKGLVGKTATTDKFKQNYGRHGSIRTYPLLSQCLYPKKVETFKYQQ</sequence>
<gene>
    <name evidence="1" type="ORF">MNV_1740016</name>
</gene>
<evidence type="ECO:0000313" key="2">
    <source>
        <dbReference type="Proteomes" id="UP000218615"/>
    </source>
</evidence>
<name>A0A284VLW8_9EURY</name>
<proteinExistence type="predicted"/>
<evidence type="ECO:0000313" key="1">
    <source>
        <dbReference type="EMBL" id="SNQ60271.1"/>
    </source>
</evidence>
<dbReference type="EMBL" id="FZMP01000084">
    <property type="protein sequence ID" value="SNQ60271.1"/>
    <property type="molecule type" value="Genomic_DNA"/>
</dbReference>
<reference evidence="2" key="1">
    <citation type="submission" date="2017-06" db="EMBL/GenBank/DDBJ databases">
        <authorList>
            <person name="Cremers G."/>
        </authorList>
    </citation>
    <scope>NUCLEOTIDE SEQUENCE [LARGE SCALE GENOMIC DNA]</scope>
</reference>
<dbReference type="Proteomes" id="UP000218615">
    <property type="component" value="Unassembled WGS sequence"/>
</dbReference>
<organism evidence="1 2">
    <name type="scientific">Candidatus Methanoperedens nitratireducens</name>
    <dbReference type="NCBI Taxonomy" id="1392998"/>
    <lineage>
        <taxon>Archaea</taxon>
        <taxon>Methanobacteriati</taxon>
        <taxon>Methanobacteriota</taxon>
        <taxon>Stenosarchaea group</taxon>
        <taxon>Methanomicrobia</taxon>
        <taxon>Methanosarcinales</taxon>
        <taxon>ANME-2 cluster</taxon>
        <taxon>Candidatus Methanoperedentaceae</taxon>
        <taxon>Candidatus Methanoperedens</taxon>
    </lineage>
</organism>
<keyword evidence="2" id="KW-1185">Reference proteome</keyword>